<evidence type="ECO:0000256" key="3">
    <source>
        <dbReference type="SAM" id="MobiDB-lite"/>
    </source>
</evidence>
<gene>
    <name evidence="5" type="ORF">TSTA_088730</name>
</gene>
<dbReference type="AlphaFoldDB" id="B8M2H3"/>
<dbReference type="InterPro" id="IPR013632">
    <property type="entry name" value="Rad51_C"/>
</dbReference>
<sequence>MDLLTILPNFNTKPYTHILPPLERRHITTVDLITLDYLEIAKRAHVPPADVRRLCADVVIGLHGDLGFGIGSAKGSNNDGDDDKLGEGQVDGGNNRLDLSRWNTISTLDTALDELLGGGIATGYLTEITGESGSGKTQFLLNLLLTAQLPSPKGLGRKAIYISTEAPLSTPRLSQILQSHPYLSKLPANETPSLANVLSITAIDLETQDHILNYQLPVAISRYNVGLVVIDSIAANYRAEHASNSMQGLSARSGELAKLGHMLRNLAVREDVAIVVANQVSDRFDMMVDVPQQPLQHHGRFPRSSQTPLVNRHTKLAMMEANDQTPSSSPGLLSSSLPSSPSPSSQLPPEDEAFDGAYIVGHPVRNETLSLSLQQKFFTGWGDGSEVNESQKTPALGFVWSTQIACRIALKKEDEIDLSRVAVPIQASQPPKNGSELTKPEIKTARDVSLQSSPPQPSISSQTEIIKNESPPTTTVSTVTPTTIERITKRRVKFVFAPWTSGVIPSDKSTRNDNELEFEIWKGGLRSIPKTG</sequence>
<dbReference type="PANTHER" id="PTHR22942:SF66">
    <property type="entry name" value="RE19845P"/>
    <property type="match status" value="1"/>
</dbReference>
<reference evidence="6" key="1">
    <citation type="journal article" date="2015" name="Genome Announc.">
        <title>Genome sequence of the AIDS-associated pathogen Penicillium marneffei (ATCC18224) and its near taxonomic relative Talaromyces stipitatus (ATCC10500).</title>
        <authorList>
            <person name="Nierman W.C."/>
            <person name="Fedorova-Abrams N.D."/>
            <person name="Andrianopoulos A."/>
        </authorList>
    </citation>
    <scope>NUCLEOTIDE SEQUENCE [LARGE SCALE GENOMIC DNA]</scope>
    <source>
        <strain evidence="6">ATCC 10500 / CBS 375.48 / QM 6759 / NRRL 1006</strain>
    </source>
</reference>
<dbReference type="Pfam" id="PF08423">
    <property type="entry name" value="Rad51"/>
    <property type="match status" value="1"/>
</dbReference>
<dbReference type="OrthoDB" id="1861185at2759"/>
<dbReference type="Gene3D" id="3.40.50.300">
    <property type="entry name" value="P-loop containing nucleotide triphosphate hydrolases"/>
    <property type="match status" value="1"/>
</dbReference>
<organism evidence="5 6">
    <name type="scientific">Talaromyces stipitatus (strain ATCC 10500 / CBS 375.48 / QM 6759 / NRRL 1006)</name>
    <name type="common">Penicillium stipitatum</name>
    <dbReference type="NCBI Taxonomy" id="441959"/>
    <lineage>
        <taxon>Eukaryota</taxon>
        <taxon>Fungi</taxon>
        <taxon>Dikarya</taxon>
        <taxon>Ascomycota</taxon>
        <taxon>Pezizomycotina</taxon>
        <taxon>Eurotiomycetes</taxon>
        <taxon>Eurotiomycetidae</taxon>
        <taxon>Eurotiales</taxon>
        <taxon>Trichocomaceae</taxon>
        <taxon>Talaromyces</taxon>
        <taxon>Talaromyces sect. Talaromyces</taxon>
    </lineage>
</organism>
<dbReference type="PROSITE" id="PS50162">
    <property type="entry name" value="RECA_2"/>
    <property type="match status" value="1"/>
</dbReference>
<dbReference type="GO" id="GO:0042148">
    <property type="term" value="P:DNA strand invasion"/>
    <property type="evidence" value="ECO:0007669"/>
    <property type="project" value="TreeGrafter"/>
</dbReference>
<feature type="compositionally biased region" description="Low complexity" evidence="3">
    <location>
        <begin position="326"/>
        <end position="348"/>
    </location>
</feature>
<proteinExistence type="predicted"/>
<dbReference type="SUPFAM" id="SSF52540">
    <property type="entry name" value="P-loop containing nucleoside triphosphate hydrolases"/>
    <property type="match status" value="1"/>
</dbReference>
<dbReference type="HOGENOM" id="CLU_013059_1_0_1"/>
<dbReference type="GO" id="GO:0000730">
    <property type="term" value="P:DNA recombinase assembly"/>
    <property type="evidence" value="ECO:0007669"/>
    <property type="project" value="TreeGrafter"/>
</dbReference>
<dbReference type="GO" id="GO:0140664">
    <property type="term" value="F:ATP-dependent DNA damage sensor activity"/>
    <property type="evidence" value="ECO:0007669"/>
    <property type="project" value="InterPro"/>
</dbReference>
<evidence type="ECO:0000259" key="4">
    <source>
        <dbReference type="PROSITE" id="PS50162"/>
    </source>
</evidence>
<dbReference type="PhylomeDB" id="B8M2H3"/>
<dbReference type="GO" id="GO:0003690">
    <property type="term" value="F:double-stranded DNA binding"/>
    <property type="evidence" value="ECO:0007669"/>
    <property type="project" value="TreeGrafter"/>
</dbReference>
<dbReference type="PANTHER" id="PTHR22942">
    <property type="entry name" value="RECA/RAD51/RADA DNA STRAND-PAIRING FAMILY MEMBER"/>
    <property type="match status" value="1"/>
</dbReference>
<evidence type="ECO:0000256" key="2">
    <source>
        <dbReference type="ARBA" id="ARBA00022840"/>
    </source>
</evidence>
<accession>B8M2H3</accession>
<dbReference type="GO" id="GO:0061982">
    <property type="term" value="P:meiosis I cell cycle process"/>
    <property type="evidence" value="ECO:0007669"/>
    <property type="project" value="UniProtKB-ARBA"/>
</dbReference>
<dbReference type="STRING" id="441959.B8M2H3"/>
<dbReference type="VEuPathDB" id="FungiDB:TSTA_088730"/>
<dbReference type="eggNOG" id="KOG1564">
    <property type="taxonomic scope" value="Eukaryota"/>
</dbReference>
<protein>
    <submittedName>
        <fullName evidence="5">DNA repair protein (Rad57), putative</fullName>
    </submittedName>
</protein>
<keyword evidence="1" id="KW-0547">Nucleotide-binding</keyword>
<feature type="region of interest" description="Disordered" evidence="3">
    <location>
        <begin position="322"/>
        <end position="352"/>
    </location>
</feature>
<evidence type="ECO:0000313" key="6">
    <source>
        <dbReference type="Proteomes" id="UP000001745"/>
    </source>
</evidence>
<evidence type="ECO:0000256" key="1">
    <source>
        <dbReference type="ARBA" id="ARBA00022741"/>
    </source>
</evidence>
<dbReference type="OMA" id="GDGAYPE"/>
<keyword evidence="6" id="KW-1185">Reference proteome</keyword>
<dbReference type="GO" id="GO:0006312">
    <property type="term" value="P:mitotic recombination"/>
    <property type="evidence" value="ECO:0007669"/>
    <property type="project" value="TreeGrafter"/>
</dbReference>
<evidence type="ECO:0000313" key="5">
    <source>
        <dbReference type="EMBL" id="EED21637.1"/>
    </source>
</evidence>
<dbReference type="Proteomes" id="UP000001745">
    <property type="component" value="Unassembled WGS sequence"/>
</dbReference>
<keyword evidence="2" id="KW-0067">ATP-binding</keyword>
<dbReference type="EMBL" id="EQ962653">
    <property type="protein sequence ID" value="EED21637.1"/>
    <property type="molecule type" value="Genomic_DNA"/>
</dbReference>
<dbReference type="InterPro" id="IPR027417">
    <property type="entry name" value="P-loop_NTPase"/>
</dbReference>
<dbReference type="GeneID" id="8106970"/>
<dbReference type="RefSeq" id="XP_002478600.1">
    <property type="nucleotide sequence ID" value="XM_002478555.1"/>
</dbReference>
<name>B8M2H3_TALSN</name>
<dbReference type="InParanoid" id="B8M2H3"/>
<dbReference type="GO" id="GO:0003697">
    <property type="term" value="F:single-stranded DNA binding"/>
    <property type="evidence" value="ECO:0007669"/>
    <property type="project" value="TreeGrafter"/>
</dbReference>
<feature type="domain" description="RecA family profile 1" evidence="4">
    <location>
        <begin position="101"/>
        <end position="280"/>
    </location>
</feature>
<dbReference type="InterPro" id="IPR020588">
    <property type="entry name" value="RecA_ATP-bd"/>
</dbReference>
<dbReference type="GO" id="GO:0000150">
    <property type="term" value="F:DNA strand exchange activity"/>
    <property type="evidence" value="ECO:0007669"/>
    <property type="project" value="TreeGrafter"/>
</dbReference>
<dbReference type="GO" id="GO:0005524">
    <property type="term" value="F:ATP binding"/>
    <property type="evidence" value="ECO:0007669"/>
    <property type="project" value="UniProtKB-KW"/>
</dbReference>